<dbReference type="InterPro" id="IPR021109">
    <property type="entry name" value="Peptidase_aspartic_dom_sf"/>
</dbReference>
<dbReference type="Gene3D" id="2.40.70.10">
    <property type="entry name" value="Acid Proteases"/>
    <property type="match status" value="1"/>
</dbReference>
<dbReference type="EMBL" id="JBEAFC010000008">
    <property type="protein sequence ID" value="KAL1544847.1"/>
    <property type="molecule type" value="Genomic_DNA"/>
</dbReference>
<dbReference type="PANTHER" id="PTHR33067:SF15">
    <property type="entry name" value="RNA-DIRECTED DNA POLYMERASE"/>
    <property type="match status" value="1"/>
</dbReference>
<keyword evidence="3" id="KW-1185">Reference proteome</keyword>
<evidence type="ECO:0000256" key="1">
    <source>
        <dbReference type="SAM" id="MobiDB-lite"/>
    </source>
</evidence>
<dbReference type="CDD" id="cd00303">
    <property type="entry name" value="retropepsin_like"/>
    <property type="match status" value="1"/>
</dbReference>
<feature type="region of interest" description="Disordered" evidence="1">
    <location>
        <begin position="449"/>
        <end position="468"/>
    </location>
</feature>
<dbReference type="Proteomes" id="UP001567538">
    <property type="component" value="Unassembled WGS sequence"/>
</dbReference>
<gene>
    <name evidence="2" type="ORF">AAHA92_21649</name>
</gene>
<accession>A0ABD1GLF9</accession>
<evidence type="ECO:0000313" key="3">
    <source>
        <dbReference type="Proteomes" id="UP001567538"/>
    </source>
</evidence>
<sequence>MMSNNDVVHRLQDAQQEQKVAMGMLTRQLAQIAISINEMWGNDGKISATVKMLGKENVSQITLRSGKAYEGPTMRVENGEPSTREEGTDRLTKQTDLAGDGYELGREDLMEPLPQMADPFFLDQEPEVAIGERICEEEEQEGKKEDRGTFGDAPGSSEVKQAKPYPGRGESRKKKEDPIDFMEVFGKLEINLPFLQALKLPPFSRFIKDFIAGKAKADGKICIGKSVSAVIQQKRLPSKRTDPGMFTLPIEIGEVRIEHAMCDLGASINVLPYSVYQRLVGARLIKTKLVIQLADRSCISPVGVLENVIVKVHDFLYPADFHVIRMSEAESAESSGVLLGRPFLRMAKTLIDACEGTIYLDYHGEKYTFNIDEAMKKPLDVENLHSVVVFAPLVQEFLEEEFLKEKFEGAIKSEEVEAEVVSWCEAIQKKDLTDQEISEAIMEFCQAKGSAGPSRPAQLASAEKALKE</sequence>
<evidence type="ECO:0000313" key="2">
    <source>
        <dbReference type="EMBL" id="KAL1544847.1"/>
    </source>
</evidence>
<comment type="caution">
    <text evidence="2">The sequence shown here is derived from an EMBL/GenBank/DDBJ whole genome shotgun (WGS) entry which is preliminary data.</text>
</comment>
<name>A0ABD1GLF9_SALDI</name>
<dbReference type="PANTHER" id="PTHR33067">
    <property type="entry name" value="RNA-DIRECTED DNA POLYMERASE-RELATED"/>
    <property type="match status" value="1"/>
</dbReference>
<feature type="region of interest" description="Disordered" evidence="1">
    <location>
        <begin position="136"/>
        <end position="174"/>
    </location>
</feature>
<reference evidence="2 3" key="1">
    <citation type="submission" date="2024-06" db="EMBL/GenBank/DDBJ databases">
        <title>A chromosome level genome sequence of Diviner's sage (Salvia divinorum).</title>
        <authorList>
            <person name="Ford S.A."/>
            <person name="Ro D.-K."/>
            <person name="Ness R.W."/>
            <person name="Phillips M.A."/>
        </authorList>
    </citation>
    <scope>NUCLEOTIDE SEQUENCE [LARGE SCALE GENOMIC DNA]</scope>
    <source>
        <strain evidence="2">SAF-2024a</strain>
        <tissue evidence="2">Leaf</tissue>
    </source>
</reference>
<dbReference type="AlphaFoldDB" id="A0ABD1GLF9"/>
<organism evidence="2 3">
    <name type="scientific">Salvia divinorum</name>
    <name type="common">Maria pastora</name>
    <name type="synonym">Diviner's sage</name>
    <dbReference type="NCBI Taxonomy" id="28513"/>
    <lineage>
        <taxon>Eukaryota</taxon>
        <taxon>Viridiplantae</taxon>
        <taxon>Streptophyta</taxon>
        <taxon>Embryophyta</taxon>
        <taxon>Tracheophyta</taxon>
        <taxon>Spermatophyta</taxon>
        <taxon>Magnoliopsida</taxon>
        <taxon>eudicotyledons</taxon>
        <taxon>Gunneridae</taxon>
        <taxon>Pentapetalae</taxon>
        <taxon>asterids</taxon>
        <taxon>lamiids</taxon>
        <taxon>Lamiales</taxon>
        <taxon>Lamiaceae</taxon>
        <taxon>Nepetoideae</taxon>
        <taxon>Mentheae</taxon>
        <taxon>Salviinae</taxon>
        <taxon>Salvia</taxon>
        <taxon>Salvia subgen. Calosphace</taxon>
    </lineage>
</organism>
<proteinExistence type="predicted"/>
<protein>
    <submittedName>
        <fullName evidence="2">Uncharacterized protein</fullName>
    </submittedName>
</protein>